<evidence type="ECO:0000313" key="3">
    <source>
        <dbReference type="Proteomes" id="UP001140949"/>
    </source>
</evidence>
<proteinExistence type="predicted"/>
<dbReference type="EMBL" id="JANAVB010003000">
    <property type="protein sequence ID" value="KAJ6850395.1"/>
    <property type="molecule type" value="Genomic_DNA"/>
</dbReference>
<comment type="caution">
    <text evidence="2">The sequence shown here is derived from an EMBL/GenBank/DDBJ whole genome shotgun (WGS) entry which is preliminary data.</text>
</comment>
<evidence type="ECO:0000313" key="2">
    <source>
        <dbReference type="EMBL" id="KAJ6850395.1"/>
    </source>
</evidence>
<evidence type="ECO:0000256" key="1">
    <source>
        <dbReference type="SAM" id="MobiDB-lite"/>
    </source>
</evidence>
<organism evidence="2 3">
    <name type="scientific">Iris pallida</name>
    <name type="common">Sweet iris</name>
    <dbReference type="NCBI Taxonomy" id="29817"/>
    <lineage>
        <taxon>Eukaryota</taxon>
        <taxon>Viridiplantae</taxon>
        <taxon>Streptophyta</taxon>
        <taxon>Embryophyta</taxon>
        <taxon>Tracheophyta</taxon>
        <taxon>Spermatophyta</taxon>
        <taxon>Magnoliopsida</taxon>
        <taxon>Liliopsida</taxon>
        <taxon>Asparagales</taxon>
        <taxon>Iridaceae</taxon>
        <taxon>Iridoideae</taxon>
        <taxon>Irideae</taxon>
        <taxon>Iris</taxon>
    </lineage>
</organism>
<feature type="region of interest" description="Disordered" evidence="1">
    <location>
        <begin position="120"/>
        <end position="145"/>
    </location>
</feature>
<gene>
    <name evidence="2" type="ORF">M6B38_264970</name>
</gene>
<reference evidence="2" key="1">
    <citation type="journal article" date="2023" name="GigaByte">
        <title>Genome assembly of the bearded iris, Iris pallida Lam.</title>
        <authorList>
            <person name="Bruccoleri R.E."/>
            <person name="Oakeley E.J."/>
            <person name="Faust A.M.E."/>
            <person name="Altorfer M."/>
            <person name="Dessus-Babus S."/>
            <person name="Burckhardt D."/>
            <person name="Oertli M."/>
            <person name="Naumann U."/>
            <person name="Petersen F."/>
            <person name="Wong J."/>
        </authorList>
    </citation>
    <scope>NUCLEOTIDE SEQUENCE</scope>
    <source>
        <strain evidence="2">GSM-AAB239-AS_SAM_17_03QT</strain>
    </source>
</reference>
<dbReference type="AlphaFoldDB" id="A0AAX6IDE3"/>
<reference evidence="2" key="2">
    <citation type="submission" date="2023-04" db="EMBL/GenBank/DDBJ databases">
        <authorList>
            <person name="Bruccoleri R.E."/>
            <person name="Oakeley E.J."/>
            <person name="Faust A.-M."/>
            <person name="Dessus-Babus S."/>
            <person name="Altorfer M."/>
            <person name="Burckhardt D."/>
            <person name="Oertli M."/>
            <person name="Naumann U."/>
            <person name="Petersen F."/>
            <person name="Wong J."/>
        </authorList>
    </citation>
    <scope>NUCLEOTIDE SEQUENCE</scope>
    <source>
        <strain evidence="2">GSM-AAB239-AS_SAM_17_03QT</strain>
        <tissue evidence="2">Leaf</tissue>
    </source>
</reference>
<sequence>MRTTEGFPYQYNLLLPTKPKTSPIRTQPTTCYHGLLEASGLDDVRTPHLPDDRLPPACLDSQHPNHRRSTTPWRARSQASTITINTHIQYQNSVPCPDPCVRVHPSYSISHYIYIKTSIVSDPPDKPSHHTGGNTTAEREENPLT</sequence>
<accession>A0AAX6IDE3</accession>
<keyword evidence="3" id="KW-1185">Reference proteome</keyword>
<protein>
    <submittedName>
        <fullName evidence="2">Pollen-specific leucine-rich repeat extensin-like protein 4</fullName>
    </submittedName>
</protein>
<feature type="region of interest" description="Disordered" evidence="1">
    <location>
        <begin position="55"/>
        <end position="76"/>
    </location>
</feature>
<name>A0AAX6IDE3_IRIPA</name>
<dbReference type="Proteomes" id="UP001140949">
    <property type="component" value="Unassembled WGS sequence"/>
</dbReference>